<dbReference type="RefSeq" id="WP_010359515.1">
    <property type="nucleotide sequence ID" value="NZ_BCMK01000001.1"/>
</dbReference>
<protein>
    <submittedName>
        <fullName evidence="1">ANTAR domain-containing protein</fullName>
    </submittedName>
</protein>
<evidence type="ECO:0000313" key="2">
    <source>
        <dbReference type="EMBL" id="MDX3021782.1"/>
    </source>
</evidence>
<sequence>MTHPMMADYLRALSSHTGPGLAPLPLAACADMLGLDGLGLLLAAGDRTELVQSFGEFTLALEDLQQVQGQGPSLDAARHGALILLPDVADDAAFATVRWPALPGAIEALGVRAVFSFPLRIGIIALGALTGHRTRPGPMTTDQLTDAFGLADTLAQIAITTAVHVDLPHAPLLDDPGLHFAEVHQATGMLADALDTDCDHALIRLRGYAFSHDRPLLDVARDVLARRVRLEDNGESTPDSVT</sequence>
<comment type="caution">
    <text evidence="1">The sequence shown here is derived from an EMBL/GenBank/DDBJ whole genome shotgun (WGS) entry which is preliminary data.</text>
</comment>
<proteinExistence type="predicted"/>
<dbReference type="Proteomes" id="UP001282288">
    <property type="component" value="Unassembled WGS sequence"/>
</dbReference>
<organism evidence="1 4">
    <name type="scientific">Streptomyces acidiscabies</name>
    <dbReference type="NCBI Taxonomy" id="42234"/>
    <lineage>
        <taxon>Bacteria</taxon>
        <taxon>Bacillati</taxon>
        <taxon>Actinomycetota</taxon>
        <taxon>Actinomycetes</taxon>
        <taxon>Kitasatosporales</taxon>
        <taxon>Streptomycetaceae</taxon>
        <taxon>Streptomyces</taxon>
    </lineage>
</organism>
<dbReference type="InterPro" id="IPR029016">
    <property type="entry name" value="GAF-like_dom_sf"/>
</dbReference>
<reference evidence="1 3" key="1">
    <citation type="journal article" date="2023" name="Microb. Genom.">
        <title>Mesoterricola silvestris gen. nov., sp. nov., Mesoterricola sediminis sp. nov., Geothrix oryzae sp. nov., Geothrix edaphica sp. nov., Geothrix rubra sp. nov., and Geothrix limicola sp. nov., six novel members of Acidobacteriota isolated from soils.</title>
        <authorList>
            <person name="Weisberg A.J."/>
            <person name="Pearce E."/>
            <person name="Kramer C.G."/>
            <person name="Chang J.H."/>
            <person name="Clarke C.R."/>
        </authorList>
    </citation>
    <scope>NUCLEOTIDE SEQUENCE</scope>
    <source>
        <strain evidence="2 3">NB05-1H</strain>
        <strain evidence="1">NRRL_B-16521</strain>
    </source>
</reference>
<dbReference type="Proteomes" id="UP001272987">
    <property type="component" value="Unassembled WGS sequence"/>
</dbReference>
<dbReference type="EMBL" id="JARAWC010000013">
    <property type="protein sequence ID" value="MDX2961898.1"/>
    <property type="molecule type" value="Genomic_DNA"/>
</dbReference>
<dbReference type="EMBL" id="JARAWP010000018">
    <property type="protein sequence ID" value="MDX3021782.1"/>
    <property type="molecule type" value="Genomic_DNA"/>
</dbReference>
<keyword evidence="3" id="KW-1185">Reference proteome</keyword>
<dbReference type="Gene3D" id="3.30.450.40">
    <property type="match status" value="1"/>
</dbReference>
<evidence type="ECO:0000313" key="3">
    <source>
        <dbReference type="Proteomes" id="UP001272987"/>
    </source>
</evidence>
<name>A0AAP6BC42_9ACTN</name>
<evidence type="ECO:0000313" key="4">
    <source>
        <dbReference type="Proteomes" id="UP001282288"/>
    </source>
</evidence>
<dbReference type="GeneID" id="69813701"/>
<dbReference type="SUPFAM" id="SSF55781">
    <property type="entry name" value="GAF domain-like"/>
    <property type="match status" value="1"/>
</dbReference>
<accession>A0AAP6BC42</accession>
<dbReference type="AlphaFoldDB" id="A0AAP6BC42"/>
<gene>
    <name evidence="1" type="ORF">PV399_19595</name>
    <name evidence="2" type="ORF">PV666_28395</name>
</gene>
<evidence type="ECO:0000313" key="1">
    <source>
        <dbReference type="EMBL" id="MDX2961898.1"/>
    </source>
</evidence>